<comment type="caution">
    <text evidence="1">The sequence shown here is derived from an EMBL/GenBank/DDBJ whole genome shotgun (WGS) entry which is preliminary data.</text>
</comment>
<sequence length="270" mass="31660">MDWRHPNAKALFMVEKNKPSEEPGEHKRYARFVRNAPLYGLCTRDFERDHRPVSWPPGTEYQYAYCSNYRGLLPPIEDTKRRDWSQCETQRYAPKPPEHPLYKLYEQTPLPLLDKHYRGAQYLPDDPLGVQVPEELTRCRELVDGSHTMIGFMEHLGNEYTPNYRYKDWIGRPLTEITRELEANHTLYCHLPAAPTSHWDFYNVVRMRRPAKQVSTDPLYRRCRVMPIPADTGIPNLLETGELFHAGRLINYGFTDTPFQGHANKTAVRS</sequence>
<reference evidence="1 2" key="1">
    <citation type="submission" date="2024-04" db="EMBL/GenBank/DDBJ databases">
        <authorList>
            <consortium name="Genoscope - CEA"/>
            <person name="William W."/>
        </authorList>
    </citation>
    <scope>NUCLEOTIDE SEQUENCE [LARGE SCALE GENOMIC DNA]</scope>
</reference>
<evidence type="ECO:0000313" key="1">
    <source>
        <dbReference type="EMBL" id="CAL1541177.1"/>
    </source>
</evidence>
<protein>
    <submittedName>
        <fullName evidence="1">Uncharacterized protein</fullName>
    </submittedName>
</protein>
<organism evidence="1 2">
    <name type="scientific">Lymnaea stagnalis</name>
    <name type="common">Great pond snail</name>
    <name type="synonym">Helix stagnalis</name>
    <dbReference type="NCBI Taxonomy" id="6523"/>
    <lineage>
        <taxon>Eukaryota</taxon>
        <taxon>Metazoa</taxon>
        <taxon>Spiralia</taxon>
        <taxon>Lophotrochozoa</taxon>
        <taxon>Mollusca</taxon>
        <taxon>Gastropoda</taxon>
        <taxon>Heterobranchia</taxon>
        <taxon>Euthyneura</taxon>
        <taxon>Panpulmonata</taxon>
        <taxon>Hygrophila</taxon>
        <taxon>Lymnaeoidea</taxon>
        <taxon>Lymnaeidae</taxon>
        <taxon>Lymnaea</taxon>
    </lineage>
</organism>
<name>A0AAV2I3F2_LYMST</name>
<proteinExistence type="predicted"/>
<dbReference type="EMBL" id="CAXITT010000418">
    <property type="protein sequence ID" value="CAL1541177.1"/>
    <property type="molecule type" value="Genomic_DNA"/>
</dbReference>
<dbReference type="Proteomes" id="UP001497497">
    <property type="component" value="Unassembled WGS sequence"/>
</dbReference>
<dbReference type="AlphaFoldDB" id="A0AAV2I3F2"/>
<accession>A0AAV2I3F2</accession>
<gene>
    <name evidence="1" type="ORF">GSLYS_00014819001</name>
</gene>
<keyword evidence="2" id="KW-1185">Reference proteome</keyword>
<evidence type="ECO:0000313" key="2">
    <source>
        <dbReference type="Proteomes" id="UP001497497"/>
    </source>
</evidence>